<dbReference type="Proteomes" id="UP000440041">
    <property type="component" value="Unassembled WGS sequence"/>
</dbReference>
<feature type="transmembrane region" description="Helical" evidence="5">
    <location>
        <begin position="211"/>
        <end position="230"/>
    </location>
</feature>
<dbReference type="InterPro" id="IPR014743">
    <property type="entry name" value="Cl-channel_core"/>
</dbReference>
<keyword evidence="2 5" id="KW-0812">Transmembrane</keyword>
<dbReference type="AlphaFoldDB" id="A0A6A2VWZ9"/>
<keyword evidence="3 5" id="KW-1133">Transmembrane helix</keyword>
<evidence type="ECO:0000256" key="4">
    <source>
        <dbReference type="ARBA" id="ARBA00023136"/>
    </source>
</evidence>
<evidence type="ECO:0000256" key="1">
    <source>
        <dbReference type="ARBA" id="ARBA00004141"/>
    </source>
</evidence>
<dbReference type="Gene3D" id="1.10.3080.10">
    <property type="entry name" value="Clc chloride channel"/>
    <property type="match status" value="1"/>
</dbReference>
<feature type="transmembrane region" description="Helical" evidence="5">
    <location>
        <begin position="48"/>
        <end position="65"/>
    </location>
</feature>
<feature type="transmembrane region" description="Helical" evidence="5">
    <location>
        <begin position="173"/>
        <end position="191"/>
    </location>
</feature>
<evidence type="ECO:0000256" key="3">
    <source>
        <dbReference type="ARBA" id="ARBA00022989"/>
    </source>
</evidence>
<evidence type="ECO:0000256" key="2">
    <source>
        <dbReference type="ARBA" id="ARBA00022692"/>
    </source>
</evidence>
<evidence type="ECO:0000313" key="7">
    <source>
        <dbReference type="Proteomes" id="UP000440041"/>
    </source>
</evidence>
<protein>
    <submittedName>
        <fullName evidence="6">Chloride transporter</fullName>
    </submittedName>
</protein>
<dbReference type="GO" id="GO:0015108">
    <property type="term" value="F:chloride transmembrane transporter activity"/>
    <property type="evidence" value="ECO:0007669"/>
    <property type="project" value="InterPro"/>
</dbReference>
<comment type="subcellular location">
    <subcellularLocation>
        <location evidence="1">Membrane</location>
        <topology evidence="1">Multi-pass membrane protein</topology>
    </subcellularLocation>
</comment>
<evidence type="ECO:0000313" key="6">
    <source>
        <dbReference type="EMBL" id="KAB8296575.1"/>
    </source>
</evidence>
<accession>A0A6A2VWZ9</accession>
<sequence>MMKRIGYMLYAMSLSVVVLAIAALFLLVENTMVTLIWDVWATRIPVRWAFSLPVAAAGTALLVCGKRRWGDIPHTTREVIGALKRGEPIDYHTAWRDLLIALIILAAGAGVGPEASLMGAVIAYSVWQCDKLRYLRAHEQDILAAPIGRRLLMLYHPTRWIQAAHDTADAPRVIRVCAANSIIVIVMFIGMTTMPRFSDAGMDTLAFWRSTWVVLPLAAYALVVAGVCALVREGIRVVSRRLDFPMTARLLAGGALVALVVTVMPVLSTSGQHQIHTIGTLSATLGAGALFALAACKLLFAQWCIECRWTGGDIFPIMFAALLHGCAVAKLVPCWQPVVVVMTVAFCTAIVLIGNAPLAGVLMALFFPVKLLPLELAVTVMAWGAMQAANAVRTAAQSKATKRRVAGARR</sequence>
<name>A0A6A2VWZ9_9BIFI</name>
<keyword evidence="4 5" id="KW-0472">Membrane</keyword>
<feature type="transmembrane region" description="Helical" evidence="5">
    <location>
        <begin position="7"/>
        <end position="28"/>
    </location>
</feature>
<dbReference type="InterPro" id="IPR001807">
    <property type="entry name" value="ClC"/>
</dbReference>
<feature type="transmembrane region" description="Helical" evidence="5">
    <location>
        <begin position="338"/>
        <end position="367"/>
    </location>
</feature>
<dbReference type="GO" id="GO:0016020">
    <property type="term" value="C:membrane"/>
    <property type="evidence" value="ECO:0007669"/>
    <property type="project" value="UniProtKB-SubCell"/>
</dbReference>
<organism evidence="6 7">
    <name type="scientific">Bifidobacterium apri</name>
    <dbReference type="NCBI Taxonomy" id="1769423"/>
    <lineage>
        <taxon>Bacteria</taxon>
        <taxon>Bacillati</taxon>
        <taxon>Actinomycetota</taxon>
        <taxon>Actinomycetes</taxon>
        <taxon>Bifidobacteriales</taxon>
        <taxon>Bifidobacteriaceae</taxon>
        <taxon>Bifidobacterium</taxon>
    </lineage>
</organism>
<dbReference type="SUPFAM" id="SSF81340">
    <property type="entry name" value="Clc chloride channel"/>
    <property type="match status" value="1"/>
</dbReference>
<keyword evidence="7" id="KW-1185">Reference proteome</keyword>
<dbReference type="Pfam" id="PF00654">
    <property type="entry name" value="Voltage_CLC"/>
    <property type="match status" value="1"/>
</dbReference>
<feature type="transmembrane region" description="Helical" evidence="5">
    <location>
        <begin position="280"/>
        <end position="300"/>
    </location>
</feature>
<dbReference type="OrthoDB" id="2729535at2"/>
<feature type="transmembrane region" description="Helical" evidence="5">
    <location>
        <begin position="250"/>
        <end position="268"/>
    </location>
</feature>
<evidence type="ECO:0000256" key="5">
    <source>
        <dbReference type="SAM" id="Phobius"/>
    </source>
</evidence>
<dbReference type="EMBL" id="WBSO01000012">
    <property type="protein sequence ID" value="KAB8296575.1"/>
    <property type="molecule type" value="Genomic_DNA"/>
</dbReference>
<proteinExistence type="predicted"/>
<gene>
    <name evidence="6" type="ORF">DSM100238_1466</name>
</gene>
<dbReference type="RefSeq" id="WP_152356015.1">
    <property type="nucleotide sequence ID" value="NZ_JBHLXF010000037.1"/>
</dbReference>
<reference evidence="6 7" key="1">
    <citation type="submission" date="2019-09" db="EMBL/GenBank/DDBJ databases">
        <title>Characterization of the phylogenetic diversity of two novel species belonging to the genus Bifidobacterium: Bifidobacterium cebidarum sp. nov. and Bifidobacterium leontopitheci sp. nov.</title>
        <authorList>
            <person name="Lugli G.A."/>
            <person name="Duranti S."/>
            <person name="Milani C."/>
            <person name="Turroni F."/>
            <person name="Ventura M."/>
        </authorList>
    </citation>
    <scope>NUCLEOTIDE SEQUENCE [LARGE SCALE GENOMIC DNA]</scope>
    <source>
        <strain evidence="6 7">DSM 100238</strain>
    </source>
</reference>
<comment type="caution">
    <text evidence="6">The sequence shown here is derived from an EMBL/GenBank/DDBJ whole genome shotgun (WGS) entry which is preliminary data.</text>
</comment>